<dbReference type="STRING" id="638301.HMPREF0444_1233"/>
<comment type="function">
    <text evidence="5">Catalyzes the first step in the D-alanylation of lipoteichoic acid (LTA), the activation of D-alanine and its transfer onto the D-alanyl carrier protein (Dcp) DltC. In an ATP-dependent two-step reaction, forms a high energy D-alanyl-AMP intermediate, followed by transfer of the D-alanyl residue as a thiol ester to the phosphopantheinyl prosthetic group of the Dcp. D-alanylation of LTA plays an important role in modulating the properties of the cell wall in Gram-positive bacteria, influencing the net charge of the cell wall.</text>
</comment>
<keyword evidence="2 9" id="KW-0436">Ligase</keyword>
<evidence type="ECO:0000256" key="3">
    <source>
        <dbReference type="ARBA" id="ARBA00022741"/>
    </source>
</evidence>
<evidence type="ECO:0000256" key="1">
    <source>
        <dbReference type="ARBA" id="ARBA00022490"/>
    </source>
</evidence>
<dbReference type="InterPro" id="IPR020845">
    <property type="entry name" value="AMP-binding_CS"/>
</dbReference>
<comment type="similarity">
    <text evidence="6">Belongs to the ATP-dependent AMP-binding enzyme family. DltA subfamily.</text>
</comment>
<dbReference type="Gene3D" id="3.40.50.12780">
    <property type="entry name" value="N-terminal domain of ligase-like"/>
    <property type="match status" value="1"/>
</dbReference>
<proteinExistence type="inferred from homology"/>
<reference evidence="9 10" key="1">
    <citation type="submission" date="2009-08" db="EMBL/GenBank/DDBJ databases">
        <authorList>
            <person name="Muzny D."/>
            <person name="Qin X."/>
            <person name="Deng J."/>
            <person name="Jiang H."/>
            <person name="Liu Y."/>
            <person name="Qu J."/>
            <person name="Song X.-Z."/>
            <person name="Zhang L."/>
            <person name="Thornton R."/>
            <person name="Coyle M."/>
            <person name="Francisco L."/>
            <person name="Jackson L."/>
            <person name="Javaid M."/>
            <person name="Korchina V."/>
            <person name="Kovar C."/>
            <person name="Mata R."/>
            <person name="Mathew T."/>
            <person name="Ngo R."/>
            <person name="Nguyen L."/>
            <person name="Nguyen N."/>
            <person name="Okwuonu G."/>
            <person name="Ongeri F."/>
            <person name="Pham C."/>
            <person name="Simmons D."/>
            <person name="Wilczek-Boney K."/>
            <person name="Hale W."/>
            <person name="Jakkamsetti A."/>
            <person name="Pham P."/>
            <person name="Ruth R."/>
            <person name="San Lucas F."/>
            <person name="Warren J."/>
            <person name="Zhang J."/>
            <person name="Zhao Z."/>
            <person name="Zhou C."/>
            <person name="Zhu D."/>
            <person name="Lee S."/>
            <person name="Bess C."/>
            <person name="Blankenburg K."/>
            <person name="Forbes L."/>
            <person name="Fu Q."/>
            <person name="Gubbala S."/>
            <person name="Hirani K."/>
            <person name="Jayaseelan J.C."/>
            <person name="Lara F."/>
            <person name="Munidasa M."/>
            <person name="Palculict T."/>
            <person name="Patil S."/>
            <person name="Pu L.-L."/>
            <person name="Saada N."/>
            <person name="Tang L."/>
            <person name="Weissenberger G."/>
            <person name="Zhu Y."/>
            <person name="Hemphill L."/>
            <person name="Shang Y."/>
            <person name="Youmans B."/>
            <person name="Ayvaz T."/>
            <person name="Ross M."/>
            <person name="Santibanez J."/>
            <person name="Aqrawi P."/>
            <person name="Gross S."/>
            <person name="Joshi V."/>
            <person name="Fowler G."/>
            <person name="Nazareth L."/>
            <person name="Reid J."/>
            <person name="Worley K."/>
            <person name="Petrosino J."/>
            <person name="Highlander S."/>
            <person name="Gibbs R."/>
        </authorList>
    </citation>
    <scope>NUCLEOTIDE SEQUENCE [LARGE SCALE GENOMIC DNA]</scope>
    <source>
        <strain evidence="9 10">ATCC 49175</strain>
    </source>
</reference>
<accession>C8NH38</accession>
<organism evidence="9 10">
    <name type="scientific">Granulicatella adiacens ATCC 49175</name>
    <dbReference type="NCBI Taxonomy" id="638301"/>
    <lineage>
        <taxon>Bacteria</taxon>
        <taxon>Bacillati</taxon>
        <taxon>Bacillota</taxon>
        <taxon>Bacilli</taxon>
        <taxon>Lactobacillales</taxon>
        <taxon>Carnobacteriaceae</taxon>
        <taxon>Granulicatella</taxon>
    </lineage>
</organism>
<dbReference type="PANTHER" id="PTHR45398">
    <property type="match status" value="1"/>
</dbReference>
<dbReference type="PANTHER" id="PTHR45398:SF1">
    <property type="entry name" value="ENZYME, PUTATIVE (JCVI)-RELATED"/>
    <property type="match status" value="1"/>
</dbReference>
<keyword evidence="3" id="KW-0547">Nucleotide-binding</keyword>
<protein>
    <submittedName>
        <fullName evidence="9">Putative D-alanine--poly(Phosphoribitol) ligase, subunit 1</fullName>
        <ecNumber evidence="9">6.3.2.-</ecNumber>
    </submittedName>
</protein>
<evidence type="ECO:0000259" key="8">
    <source>
        <dbReference type="Pfam" id="PF13193"/>
    </source>
</evidence>
<dbReference type="EC" id="6.3.2.-" evidence="9"/>
<evidence type="ECO:0000313" key="10">
    <source>
        <dbReference type="Proteomes" id="UP000005926"/>
    </source>
</evidence>
<dbReference type="AlphaFoldDB" id="C8NH38"/>
<dbReference type="InterPro" id="IPR025110">
    <property type="entry name" value="AMP-bd_C"/>
</dbReference>
<feature type="domain" description="AMP-binding enzyme C-terminal" evidence="8">
    <location>
        <begin position="426"/>
        <end position="503"/>
    </location>
</feature>
<sequence length="513" mass="58974">MKTRAIVFQKENLKRCSREKKMARLLEQLEKNTQLDKVIYKHDLMQEEELTAKQVWEYSDKLAFYLNETYKEDKSPIVVYGHKHPFMLVYFLACVKSGRAFCPVDVNTPIDRVRDIAATVKSPIVLVSEAIELDTPIMTVDEAKKIITKTKERVSKEHYVKDEDIFYIIFTSGSTGKPKGVSITYANLNHFLDWYTAYYDGKGPQVFLGHPPFSFDLSVMSLWPALYMHIPLIQIDKEHLQDFKVLFKTLEESKATVWISTPSFAEMCLADPSFNGDLLPELEQFVFCGEKLFSSTVEKLMERFPKAEVVNTYGPTESTVMVTWMPLTKELVERYPDNLPVGVVKPGTTVLIDGENSGEIIIYGNTVAKGYYENPEMNQKHFFEVDGERAYRTGDVGHFEGELLFCEGRIDFQIKLHGHRIELEDIDNNLLKNPKIRQAATVPSFADGKVKSITSFVVYNEPIEKRFETVKLVKKELAQHVPEYMIPKKVVFLDEMPLNNNGKIDKKQLKELV</sequence>
<dbReference type="GO" id="GO:0016874">
    <property type="term" value="F:ligase activity"/>
    <property type="evidence" value="ECO:0007669"/>
    <property type="project" value="UniProtKB-KW"/>
</dbReference>
<dbReference type="CDD" id="cd05945">
    <property type="entry name" value="DltA"/>
    <property type="match status" value="1"/>
</dbReference>
<dbReference type="Pfam" id="PF00501">
    <property type="entry name" value="AMP-binding"/>
    <property type="match status" value="1"/>
</dbReference>
<dbReference type="InterPro" id="IPR000873">
    <property type="entry name" value="AMP-dep_synth/lig_dom"/>
</dbReference>
<dbReference type="GO" id="GO:0005524">
    <property type="term" value="F:ATP binding"/>
    <property type="evidence" value="ECO:0007669"/>
    <property type="project" value="UniProtKB-KW"/>
</dbReference>
<dbReference type="InterPro" id="IPR045851">
    <property type="entry name" value="AMP-bd_C_sf"/>
</dbReference>
<dbReference type="FunFam" id="3.30.300.30:FF:000012">
    <property type="entry name" value="D-alanine--D-alanyl carrier protein ligase"/>
    <property type="match status" value="1"/>
</dbReference>
<dbReference type="SUPFAM" id="SSF56801">
    <property type="entry name" value="Acetyl-CoA synthetase-like"/>
    <property type="match status" value="1"/>
</dbReference>
<dbReference type="Gene3D" id="3.30.300.30">
    <property type="match status" value="1"/>
</dbReference>
<evidence type="ECO:0000256" key="2">
    <source>
        <dbReference type="ARBA" id="ARBA00022598"/>
    </source>
</evidence>
<evidence type="ECO:0000259" key="7">
    <source>
        <dbReference type="Pfam" id="PF00501"/>
    </source>
</evidence>
<gene>
    <name evidence="9" type="primary">dltA</name>
    <name evidence="9" type="ORF">HMPREF0444_1233</name>
</gene>
<comment type="caution">
    <text evidence="9">The sequence shown here is derived from an EMBL/GenBank/DDBJ whole genome shotgun (WGS) entry which is preliminary data.</text>
</comment>
<feature type="domain" description="AMP-dependent synthetase/ligase" evidence="7">
    <location>
        <begin position="36"/>
        <end position="372"/>
    </location>
</feature>
<evidence type="ECO:0000313" key="9">
    <source>
        <dbReference type="EMBL" id="EEW37015.1"/>
    </source>
</evidence>
<dbReference type="Pfam" id="PF13193">
    <property type="entry name" value="AMP-binding_C"/>
    <property type="match status" value="1"/>
</dbReference>
<keyword evidence="10" id="KW-1185">Reference proteome</keyword>
<dbReference type="EMBL" id="ACKZ01000020">
    <property type="protein sequence ID" value="EEW37015.1"/>
    <property type="molecule type" value="Genomic_DNA"/>
</dbReference>
<dbReference type="eggNOG" id="COG1020">
    <property type="taxonomic scope" value="Bacteria"/>
</dbReference>
<dbReference type="PROSITE" id="PS00455">
    <property type="entry name" value="AMP_BINDING"/>
    <property type="match status" value="1"/>
</dbReference>
<evidence type="ECO:0000256" key="6">
    <source>
        <dbReference type="ARBA" id="ARBA00061336"/>
    </source>
</evidence>
<keyword evidence="1" id="KW-0963">Cytoplasm</keyword>
<dbReference type="Proteomes" id="UP000005926">
    <property type="component" value="Unassembled WGS sequence"/>
</dbReference>
<name>C8NH38_9LACT</name>
<dbReference type="HOGENOM" id="CLU_000022_2_12_9"/>
<dbReference type="NCBIfam" id="NF003417">
    <property type="entry name" value="PRK04813.1"/>
    <property type="match status" value="1"/>
</dbReference>
<evidence type="ECO:0000256" key="5">
    <source>
        <dbReference type="ARBA" id="ARBA00054605"/>
    </source>
</evidence>
<evidence type="ECO:0000256" key="4">
    <source>
        <dbReference type="ARBA" id="ARBA00022840"/>
    </source>
</evidence>
<dbReference type="InterPro" id="IPR044507">
    <property type="entry name" value="DltA-like"/>
</dbReference>
<keyword evidence="4" id="KW-0067">ATP-binding</keyword>
<dbReference type="InterPro" id="IPR042099">
    <property type="entry name" value="ANL_N_sf"/>
</dbReference>